<name>A0AA96WB12_9CYAN</name>
<dbReference type="GO" id="GO:0046906">
    <property type="term" value="F:tetrapyrrole binding"/>
    <property type="evidence" value="ECO:0007669"/>
    <property type="project" value="TreeGrafter"/>
</dbReference>
<proteinExistence type="predicted"/>
<accession>A0AA96WB12</accession>
<gene>
    <name evidence="2" type="ORF">HJG54_02500</name>
</gene>
<dbReference type="AlphaFoldDB" id="A0AA96WB12"/>
<dbReference type="CDD" id="cd16383">
    <property type="entry name" value="GUN4"/>
    <property type="match status" value="1"/>
</dbReference>
<reference evidence="2" key="1">
    <citation type="submission" date="2020-05" db="EMBL/GenBank/DDBJ databases">
        <authorList>
            <person name="Zhu T."/>
            <person name="Keshari N."/>
            <person name="Lu X."/>
        </authorList>
    </citation>
    <scope>NUCLEOTIDE SEQUENCE</scope>
    <source>
        <strain evidence="2">NK1-12</strain>
    </source>
</reference>
<dbReference type="Pfam" id="PF05419">
    <property type="entry name" value="GUN4"/>
    <property type="match status" value="1"/>
</dbReference>
<feature type="domain" description="GUN4-like" evidence="1">
    <location>
        <begin position="171"/>
        <end position="298"/>
    </location>
</feature>
<protein>
    <submittedName>
        <fullName evidence="2">GUN4 domain-containing protein</fullName>
    </submittedName>
</protein>
<sequence>MATVISTGSGILGYRLEAETAYCEALVERLKTGHAPFQDAKDWKLSQRWHQRLVNYTLDESTKTRVEQEVYKNILFYYQQVEETCKQRTWQTSRPQLRQVRIRLNLSRRTARAINLVVRWTIFDQQLFAALQRENFPLALTPASQQQLRQWQAALVIPNRRIPPVQMLRSGRNANYTRLWRRLNERDWQAANHETHECLLTASGQQGKTLQLIDVARIPKQDLQTIDQLWIQFSTDQQGIPQFGLSVQSRIWQQVRAAKKENLEIFARLVGWYRINSWINYESLDYSLAAEPGHLPALPYMGWWCWVGGMQALMGRMSVIAQNSSGPGATATDATIGSNPKPA</sequence>
<evidence type="ECO:0000313" key="2">
    <source>
        <dbReference type="EMBL" id="WNZ21848.1"/>
    </source>
</evidence>
<dbReference type="PANTHER" id="PTHR34800:SF1">
    <property type="entry name" value="TETRAPYRROLE-BINDING PROTEIN, CHLOROPLASTIC"/>
    <property type="match status" value="1"/>
</dbReference>
<dbReference type="InterPro" id="IPR037215">
    <property type="entry name" value="GUN4-like_sf"/>
</dbReference>
<dbReference type="RefSeq" id="WP_316433156.1">
    <property type="nucleotide sequence ID" value="NZ_CP053586.1"/>
</dbReference>
<dbReference type="EMBL" id="CP053586">
    <property type="protein sequence ID" value="WNZ21848.1"/>
    <property type="molecule type" value="Genomic_DNA"/>
</dbReference>
<evidence type="ECO:0000259" key="1">
    <source>
        <dbReference type="Pfam" id="PF05419"/>
    </source>
</evidence>
<dbReference type="Gene3D" id="1.10.10.1770">
    <property type="entry name" value="Gun4-like"/>
    <property type="match status" value="1"/>
</dbReference>
<dbReference type="PANTHER" id="PTHR34800">
    <property type="entry name" value="TETRAPYRROLE-BINDING PROTEIN, CHLOROPLASTIC"/>
    <property type="match status" value="1"/>
</dbReference>
<dbReference type="InterPro" id="IPR008629">
    <property type="entry name" value="GUN4-like"/>
</dbReference>
<dbReference type="SUPFAM" id="SSF140869">
    <property type="entry name" value="GUN4-like"/>
    <property type="match status" value="1"/>
</dbReference>
<dbReference type="Gene3D" id="1.25.40.620">
    <property type="match status" value="1"/>
</dbReference>
<organism evidence="2">
    <name type="scientific">Leptolyngbya sp. NK1-12</name>
    <dbReference type="NCBI Taxonomy" id="2547451"/>
    <lineage>
        <taxon>Bacteria</taxon>
        <taxon>Bacillati</taxon>
        <taxon>Cyanobacteriota</taxon>
        <taxon>Cyanophyceae</taxon>
        <taxon>Leptolyngbyales</taxon>
        <taxon>Leptolyngbyaceae</taxon>
        <taxon>Leptolyngbya group</taxon>
        <taxon>Leptolyngbya</taxon>
    </lineage>
</organism>